<accession>S2CZS9</accession>
<dbReference type="STRING" id="1189612.A33Q_4202"/>
<dbReference type="eggNOG" id="ENOG5033EAC">
    <property type="taxonomic scope" value="Bacteria"/>
</dbReference>
<keyword evidence="2" id="KW-1185">Reference proteome</keyword>
<proteinExistence type="predicted"/>
<protein>
    <submittedName>
        <fullName evidence="1">Uncharacterized protein</fullName>
    </submittedName>
</protein>
<organism evidence="1 2">
    <name type="scientific">Indibacter alkaliphilus (strain CCUG 57479 / KCTC 22604 / LW1)</name>
    <dbReference type="NCBI Taxonomy" id="1189612"/>
    <lineage>
        <taxon>Bacteria</taxon>
        <taxon>Pseudomonadati</taxon>
        <taxon>Bacteroidota</taxon>
        <taxon>Cytophagia</taxon>
        <taxon>Cytophagales</taxon>
        <taxon>Cyclobacteriaceae</taxon>
    </lineage>
</organism>
<dbReference type="AlphaFoldDB" id="S2CZS9"/>
<comment type="caution">
    <text evidence="1">The sequence shown here is derived from an EMBL/GenBank/DDBJ whole genome shotgun (WGS) entry which is preliminary data.</text>
</comment>
<evidence type="ECO:0000313" key="2">
    <source>
        <dbReference type="Proteomes" id="UP000006073"/>
    </source>
</evidence>
<gene>
    <name evidence="1" type="ORF">A33Q_4202</name>
</gene>
<dbReference type="EMBL" id="ALWO02000052">
    <property type="protein sequence ID" value="EOZ92109.1"/>
    <property type="molecule type" value="Genomic_DNA"/>
</dbReference>
<reference evidence="1 2" key="1">
    <citation type="journal article" date="2013" name="Genome Announc.">
        <title>Draft Genome Sequence of Indibacter alkaliphilus Strain LW1T, Isolated from Lonar Lake, a Haloalkaline Lake in the Buldana District of Maharashtra, India.</title>
        <authorList>
            <person name="Singh A."/>
            <person name="Kumar Jangir P."/>
            <person name="Sharma R."/>
            <person name="Singh A."/>
            <person name="Kumar Pinnaka A."/>
            <person name="Shivaji S."/>
        </authorList>
    </citation>
    <scope>NUCLEOTIDE SEQUENCE [LARGE SCALE GENOMIC DNA]</scope>
    <source>
        <strain evidence="2">CCUG 57479 / KCTC 22604 / LW1</strain>
    </source>
</reference>
<evidence type="ECO:0000313" key="1">
    <source>
        <dbReference type="EMBL" id="EOZ92109.1"/>
    </source>
</evidence>
<sequence length="167" mass="19686">MYHFGYYVAYFSFNLQIEKNWIEKIYSENLEQGEERLLEIPMSLPYMADEEEFRTTNTQFEKDGKIYRAVKQRYVQDTLQIIYVPDSAKSTLDHTIKQWISSLVQDEIPDGKSNSLLSKTFVKDYVQPDNPVELGWIHVEQKLLIGFIFSAYENQFLNIDTPPPELV</sequence>
<dbReference type="Proteomes" id="UP000006073">
    <property type="component" value="Unassembled WGS sequence"/>
</dbReference>
<name>S2CZS9_INDAL</name>